<evidence type="ECO:0000313" key="3">
    <source>
        <dbReference type="EMBL" id="CAF0921570.1"/>
    </source>
</evidence>
<feature type="compositionally biased region" description="Polar residues" evidence="1">
    <location>
        <begin position="319"/>
        <end position="336"/>
    </location>
</feature>
<organism evidence="3 4">
    <name type="scientific">Rotaria sordida</name>
    <dbReference type="NCBI Taxonomy" id="392033"/>
    <lineage>
        <taxon>Eukaryota</taxon>
        <taxon>Metazoa</taxon>
        <taxon>Spiralia</taxon>
        <taxon>Gnathifera</taxon>
        <taxon>Rotifera</taxon>
        <taxon>Eurotatoria</taxon>
        <taxon>Bdelloidea</taxon>
        <taxon>Philodinida</taxon>
        <taxon>Philodinidae</taxon>
        <taxon>Rotaria</taxon>
    </lineage>
</organism>
<accession>A0A814AY46</accession>
<feature type="compositionally biased region" description="Low complexity" evidence="1">
    <location>
        <begin position="393"/>
        <end position="411"/>
    </location>
</feature>
<evidence type="ECO:0000256" key="1">
    <source>
        <dbReference type="SAM" id="MobiDB-lite"/>
    </source>
</evidence>
<feature type="compositionally biased region" description="Polar residues" evidence="1">
    <location>
        <begin position="412"/>
        <end position="426"/>
    </location>
</feature>
<gene>
    <name evidence="3" type="ORF">ZHD862_LOCUS8424</name>
</gene>
<sequence>MDYKRKIHDGKNKTIVNDLMSTSIINEPLMIVLDNDDDSNDDDSDDVNDKYEFIDLTTSSTTITQTNSNNILLNEKNQQKEEIITQTISTEGEQLQIELTDCNHSLVNTSKNTSKIFRHSSKTSNKLTKSNRSIRNIAIDTNFMRQKTHQPQRTKPVPKRKKVSTSNSIDNHKDFSIDDHPIDCILSHISFEQSTILTISRMGSIYYCVEDLYIKAFSSLCTFDEFIYLLEGIDRNILKTVTLSEKISIEQQNPLLKTFNRTRYHLLTINSFDYITKLKQLLNKYEKSIEKIFNEMPSHKQTPMSIPLNNKISTSSISTEHMETNNNNEQSKYLTTSKEKQQLNELSQFGIFIPHNNPGNCNRNSTNETLSSISIPDMNSKIIAKSALKKRLSNNNNNNNEFQSEQNSNNNLTQHSHNISENCSSSLIPNTPLKQNILNSLDIDTNHSSIPKNSSLISPTTNLLRHLHRSKSMAYNKKQIKRLSSRSSSLPSVKFHVKDNIILKSSLTTKKPIDLIDDNYRMPLIVNVEENVEINNQNIKSDEKLLSYSQQSSINNTMSSILQKKSIPSSDHNIFRSSSLYLKPITYDVYYEKTYPSSSSSSSSSSYEKPKELLSNHENVQSKLISILNNNLSQTNLNSSSSTMIPFVQQRINNNNNRNDNSYSLISEQQPVSIPCYLPCCSGQLTDDKFSISKNISSNQRMIHSQYTVSPSLKCNLSQTLKNSNSSSSLLSLSNSRKLRRFQTNPYPSSKHFFPQTSIPSHYSQNSFISEVQSKPNIYHTVSPNIIQNCATIISPPNTPNGLTLPSTFFGSIDISQAIVKHSPIDMDKIPKLVVRHTKTYLNKKIDTMGQLFPTWFNEPDYRCIHCFTCDQVFTPQQFMTHVDDEQMINIQPLHMTSIQLLTSEKLSDYKVALWNEFCTNLTNYASKFAELGKKKCTKNH</sequence>
<feature type="region of interest" description="Disordered" evidence="1">
    <location>
        <begin position="393"/>
        <end position="426"/>
    </location>
</feature>
<comment type="caution">
    <text evidence="3">The sequence shown here is derived from an EMBL/GenBank/DDBJ whole genome shotgun (WGS) entry which is preliminary data.</text>
</comment>
<dbReference type="Proteomes" id="UP000663864">
    <property type="component" value="Unassembled WGS sequence"/>
</dbReference>
<dbReference type="Gene3D" id="3.10.390.10">
    <property type="entry name" value="SAND domain-like"/>
    <property type="match status" value="1"/>
</dbReference>
<name>A0A814AY46_9BILA</name>
<proteinExistence type="predicted"/>
<feature type="region of interest" description="Disordered" evidence="1">
    <location>
        <begin position="319"/>
        <end position="338"/>
    </location>
</feature>
<feature type="region of interest" description="Disordered" evidence="1">
    <location>
        <begin position="142"/>
        <end position="170"/>
    </location>
</feature>
<dbReference type="GO" id="GO:0046332">
    <property type="term" value="F:SMAD binding"/>
    <property type="evidence" value="ECO:0007669"/>
    <property type="project" value="InterPro"/>
</dbReference>
<feature type="compositionally biased region" description="Basic residues" evidence="1">
    <location>
        <begin position="146"/>
        <end position="163"/>
    </location>
</feature>
<dbReference type="InterPro" id="IPR014890">
    <property type="entry name" value="c-SKI_SMAD4-bd_dom"/>
</dbReference>
<dbReference type="InterPro" id="IPR010919">
    <property type="entry name" value="SAND-like_dom_sf"/>
</dbReference>
<dbReference type="Pfam" id="PF08782">
    <property type="entry name" value="c-SKI_SMAD_bind"/>
    <property type="match status" value="1"/>
</dbReference>
<dbReference type="SUPFAM" id="SSF63763">
    <property type="entry name" value="SAND domain-like"/>
    <property type="match status" value="1"/>
</dbReference>
<protein>
    <recommendedName>
        <fullName evidence="2">c-SKI SMAD4-binding domain-containing protein</fullName>
    </recommendedName>
</protein>
<dbReference type="EMBL" id="CAJNOT010000270">
    <property type="protein sequence ID" value="CAF0921570.1"/>
    <property type="molecule type" value="Genomic_DNA"/>
</dbReference>
<evidence type="ECO:0000313" key="4">
    <source>
        <dbReference type="Proteomes" id="UP000663864"/>
    </source>
</evidence>
<reference evidence="3" key="1">
    <citation type="submission" date="2021-02" db="EMBL/GenBank/DDBJ databases">
        <authorList>
            <person name="Nowell W R."/>
        </authorList>
    </citation>
    <scope>NUCLEOTIDE SEQUENCE</scope>
</reference>
<feature type="domain" description="c-SKI SMAD4-binding" evidence="2">
    <location>
        <begin position="848"/>
        <end position="886"/>
    </location>
</feature>
<dbReference type="AlphaFoldDB" id="A0A814AY46"/>
<evidence type="ECO:0000259" key="2">
    <source>
        <dbReference type="Pfam" id="PF08782"/>
    </source>
</evidence>